<reference evidence="2 5" key="2">
    <citation type="submission" date="2018-07" db="EMBL/GenBank/DDBJ databases">
        <title>The molecular basis for the intramolecular migration of carboxyl group in the catabolism of para-hydroxybenzoate via gentisate.</title>
        <authorList>
            <person name="Zhao H."/>
            <person name="Xu Y."/>
            <person name="Lin S."/>
            <person name="Spain J.C."/>
            <person name="Zhou N.-Y."/>
        </authorList>
    </citation>
    <scope>NUCLEOTIDE SEQUENCE [LARGE SCALE GENOMIC DNA]</scope>
    <source>
        <strain evidence="2 5">PHB-7a</strain>
    </source>
</reference>
<dbReference type="Proteomes" id="UP000220106">
    <property type="component" value="Unassembled WGS sequence"/>
</dbReference>
<sequence length="247" mass="27814">MSNKQSFLQKAVAYDLLSSYYKYSNPHLHDYYYHKHLKSLEKATQPMRYEQRNAVAPSYVRILHAAPKAPAIDVYVNEMRILKNFVYKGNSGYLSLPPGMYQIDIYPTGQTTSTILSRKVALESGKSFTVAAAGANDSLKMLTLEDYPYVPQNEAKVRFIHLSYDTPSVDIAVKDGDVVFANLPFRKVSEYLNLYPMKVDFEVRTAGTKDVALSLPNTDFQADTSSTIYIIGLNQDQPALETLTLTP</sequence>
<dbReference type="Proteomes" id="UP000260457">
    <property type="component" value="Chromosome"/>
</dbReference>
<evidence type="ECO:0000259" key="1">
    <source>
        <dbReference type="Pfam" id="PF14344"/>
    </source>
</evidence>
<protein>
    <submittedName>
        <fullName evidence="2">DUF4397 domain-containing protein</fullName>
    </submittedName>
</protein>
<dbReference type="InterPro" id="IPR025510">
    <property type="entry name" value="DUF4397"/>
</dbReference>
<dbReference type="RefSeq" id="WP_098176291.1">
    <property type="nucleotide sequence ID" value="NZ_CP030926.1"/>
</dbReference>
<evidence type="ECO:0000313" key="2">
    <source>
        <dbReference type="EMBL" id="AXN37204.1"/>
    </source>
</evidence>
<proteinExistence type="predicted"/>
<keyword evidence="5" id="KW-1185">Reference proteome</keyword>
<dbReference type="Pfam" id="PF14344">
    <property type="entry name" value="DUF4397"/>
    <property type="match status" value="1"/>
</dbReference>
<gene>
    <name evidence="3" type="ORF">CN689_13785</name>
    <name evidence="2" type="ORF">DTO10_01515</name>
</gene>
<evidence type="ECO:0000313" key="3">
    <source>
        <dbReference type="EMBL" id="PEJ32196.1"/>
    </source>
</evidence>
<evidence type="ECO:0000313" key="4">
    <source>
        <dbReference type="Proteomes" id="UP000220106"/>
    </source>
</evidence>
<dbReference type="AlphaFoldDB" id="A0AAX0S3Z3"/>
<dbReference type="EMBL" id="CP030926">
    <property type="protein sequence ID" value="AXN37204.1"/>
    <property type="molecule type" value="Genomic_DNA"/>
</dbReference>
<evidence type="ECO:0000313" key="5">
    <source>
        <dbReference type="Proteomes" id="UP000260457"/>
    </source>
</evidence>
<feature type="domain" description="DUF4397" evidence="1">
    <location>
        <begin position="58"/>
        <end position="172"/>
    </location>
</feature>
<reference evidence="3 4" key="1">
    <citation type="submission" date="2017-09" db="EMBL/GenBank/DDBJ databases">
        <title>Large-scale bioinformatics analysis of Bacillus genomes uncovers conserved roles of natural products in bacterial physiology.</title>
        <authorList>
            <consortium name="Agbiome Team Llc"/>
            <person name="Bleich R.M."/>
            <person name="Kirk G.J."/>
            <person name="Santa Maria K.C."/>
            <person name="Allen S.E."/>
            <person name="Farag S."/>
            <person name="Shank E.A."/>
            <person name="Bowers A."/>
        </authorList>
    </citation>
    <scope>NUCLEOTIDE SEQUENCE [LARGE SCALE GENOMIC DNA]</scope>
    <source>
        <strain evidence="3 4">AFS003229</strain>
    </source>
</reference>
<accession>A0AAX0S3Z3</accession>
<organism evidence="3 4">
    <name type="scientific">Peribacillus butanolivorans</name>
    <dbReference type="NCBI Taxonomy" id="421767"/>
    <lineage>
        <taxon>Bacteria</taxon>
        <taxon>Bacillati</taxon>
        <taxon>Bacillota</taxon>
        <taxon>Bacilli</taxon>
        <taxon>Bacillales</taxon>
        <taxon>Bacillaceae</taxon>
        <taxon>Peribacillus</taxon>
    </lineage>
</organism>
<name>A0AAX0S3Z3_9BACI</name>
<dbReference type="KEGG" id="pbut:DTO10_01515"/>
<dbReference type="EMBL" id="NUEQ01000025">
    <property type="protein sequence ID" value="PEJ32196.1"/>
    <property type="molecule type" value="Genomic_DNA"/>
</dbReference>